<evidence type="ECO:0000259" key="4">
    <source>
        <dbReference type="PROSITE" id="PS50977"/>
    </source>
</evidence>
<evidence type="ECO:0000256" key="3">
    <source>
        <dbReference type="SAM" id="MobiDB-lite"/>
    </source>
</evidence>
<dbReference type="GO" id="GO:0003700">
    <property type="term" value="F:DNA-binding transcription factor activity"/>
    <property type="evidence" value="ECO:0007669"/>
    <property type="project" value="TreeGrafter"/>
</dbReference>
<dbReference type="RefSeq" id="WP_163900358.1">
    <property type="nucleotide sequence ID" value="NZ_AP022599.1"/>
</dbReference>
<dbReference type="Gene3D" id="1.10.10.60">
    <property type="entry name" value="Homeodomain-like"/>
    <property type="match status" value="1"/>
</dbReference>
<keyword evidence="1 2" id="KW-0238">DNA-binding</keyword>
<dbReference type="InterPro" id="IPR001647">
    <property type="entry name" value="HTH_TetR"/>
</dbReference>
<feature type="DNA-binding region" description="H-T-H motif" evidence="2">
    <location>
        <begin position="48"/>
        <end position="67"/>
    </location>
</feature>
<dbReference type="EMBL" id="AP022599">
    <property type="protein sequence ID" value="BBY81148.1"/>
    <property type="molecule type" value="Genomic_DNA"/>
</dbReference>
<dbReference type="GO" id="GO:0000976">
    <property type="term" value="F:transcription cis-regulatory region binding"/>
    <property type="evidence" value="ECO:0007669"/>
    <property type="project" value="TreeGrafter"/>
</dbReference>
<feature type="compositionally biased region" description="Basic and acidic residues" evidence="3">
    <location>
        <begin position="16"/>
        <end position="26"/>
    </location>
</feature>
<name>A0A7I7UI32_MYCPV</name>
<dbReference type="InterPro" id="IPR050109">
    <property type="entry name" value="HTH-type_TetR-like_transc_reg"/>
</dbReference>
<feature type="region of interest" description="Disordered" evidence="3">
    <location>
        <begin position="1"/>
        <end position="26"/>
    </location>
</feature>
<dbReference type="Gene3D" id="1.10.357.10">
    <property type="entry name" value="Tetracycline Repressor, domain 2"/>
    <property type="match status" value="1"/>
</dbReference>
<evidence type="ECO:0000256" key="1">
    <source>
        <dbReference type="ARBA" id="ARBA00023125"/>
    </source>
</evidence>
<protein>
    <recommendedName>
        <fullName evidence="4">HTH tetR-type domain-containing protein</fullName>
    </recommendedName>
</protein>
<accession>A0A7I7UI32</accession>
<evidence type="ECO:0000313" key="5">
    <source>
        <dbReference type="EMBL" id="BBY81148.1"/>
    </source>
</evidence>
<evidence type="ECO:0000313" key="6">
    <source>
        <dbReference type="Proteomes" id="UP000467252"/>
    </source>
</evidence>
<dbReference type="SUPFAM" id="SSF48498">
    <property type="entry name" value="Tetracyclin repressor-like, C-terminal domain"/>
    <property type="match status" value="1"/>
</dbReference>
<gene>
    <name evidence="5" type="ORF">MPUL_23060</name>
</gene>
<sequence length="296" mass="32897">MPEPKPGADGDAVLLGDRRQPSKGERQRRAILDCLPELLAKRPISELSVSEIASAAGVLRSGFYFYFESKYTALAVVTSEIWSEFMDRARFFARAADESPAEFIARTAGIALDLWRDHEGVLMASVQAIPLDEQLADLWQEWILRLAEVLTKQVLKDQDEGLARPVSPDVPALISTLLEMTMHIFYMNRLRRRNTQQIAKIREMVQSIWLASAWGITDPPSAALERWYVVVLDDQHQHRCAIGAPHQRNLQTSSGVGTQIPSRIGGSLTYPSSVASRGSVSRTDHFLATLVCLAAA</sequence>
<dbReference type="Proteomes" id="UP000467252">
    <property type="component" value="Chromosome"/>
</dbReference>
<dbReference type="InterPro" id="IPR036271">
    <property type="entry name" value="Tet_transcr_reg_TetR-rel_C_sf"/>
</dbReference>
<dbReference type="PANTHER" id="PTHR30055:SF184">
    <property type="entry name" value="HTH-TYPE TRANSCRIPTIONAL REGULATOR ETHR"/>
    <property type="match status" value="1"/>
</dbReference>
<dbReference type="InterPro" id="IPR009057">
    <property type="entry name" value="Homeodomain-like_sf"/>
</dbReference>
<dbReference type="PANTHER" id="PTHR30055">
    <property type="entry name" value="HTH-TYPE TRANSCRIPTIONAL REGULATOR RUTR"/>
    <property type="match status" value="1"/>
</dbReference>
<dbReference type="Pfam" id="PF00440">
    <property type="entry name" value="TetR_N"/>
    <property type="match status" value="1"/>
</dbReference>
<keyword evidence="6" id="KW-1185">Reference proteome</keyword>
<evidence type="ECO:0000256" key="2">
    <source>
        <dbReference type="PROSITE-ProRule" id="PRU00335"/>
    </source>
</evidence>
<dbReference type="PROSITE" id="PS50977">
    <property type="entry name" value="HTH_TETR_2"/>
    <property type="match status" value="1"/>
</dbReference>
<feature type="domain" description="HTH tetR-type" evidence="4">
    <location>
        <begin position="25"/>
        <end position="85"/>
    </location>
</feature>
<organism evidence="5 6">
    <name type="scientific">Mycolicibacterium pulveris</name>
    <name type="common">Mycobacterium pulveris</name>
    <dbReference type="NCBI Taxonomy" id="36813"/>
    <lineage>
        <taxon>Bacteria</taxon>
        <taxon>Bacillati</taxon>
        <taxon>Actinomycetota</taxon>
        <taxon>Actinomycetes</taxon>
        <taxon>Mycobacteriales</taxon>
        <taxon>Mycobacteriaceae</taxon>
        <taxon>Mycolicibacterium</taxon>
    </lineage>
</organism>
<dbReference type="AlphaFoldDB" id="A0A7I7UI32"/>
<reference evidence="5 6" key="1">
    <citation type="journal article" date="2019" name="Emerg. Microbes Infect.">
        <title>Comprehensive subspecies identification of 175 nontuberculous mycobacteria species based on 7547 genomic profiles.</title>
        <authorList>
            <person name="Matsumoto Y."/>
            <person name="Kinjo T."/>
            <person name="Motooka D."/>
            <person name="Nabeya D."/>
            <person name="Jung N."/>
            <person name="Uechi K."/>
            <person name="Horii T."/>
            <person name="Iida T."/>
            <person name="Fujita J."/>
            <person name="Nakamura S."/>
        </authorList>
    </citation>
    <scope>NUCLEOTIDE SEQUENCE [LARGE SCALE GENOMIC DNA]</scope>
    <source>
        <strain evidence="5 6">JCM 6370</strain>
    </source>
</reference>
<proteinExistence type="predicted"/>
<dbReference type="SUPFAM" id="SSF46689">
    <property type="entry name" value="Homeodomain-like"/>
    <property type="match status" value="1"/>
</dbReference>